<organism evidence="1 2">
    <name type="scientific">Brevundimonas nasdae</name>
    <dbReference type="NCBI Taxonomy" id="172043"/>
    <lineage>
        <taxon>Bacteria</taxon>
        <taxon>Pseudomonadati</taxon>
        <taxon>Pseudomonadota</taxon>
        <taxon>Alphaproteobacteria</taxon>
        <taxon>Caulobacterales</taxon>
        <taxon>Caulobacteraceae</taxon>
        <taxon>Brevundimonas</taxon>
    </lineage>
</organism>
<protein>
    <submittedName>
        <fullName evidence="1">Uncharacterized protein</fullName>
    </submittedName>
</protein>
<accession>A0ACD4VKX7</accession>
<sequence length="215" mass="22736">MARRKSTGAEAGCFGILILIAILAVIGPLALACWCIIAELRALGHRGARSVHEVLTQQEQAELQWADRQLEDADVAVQRTIQSGLAAGLVTRADGMFDERKYAARNLNMVLKDGLLRQHSAMAQREAIYSRLGGRMDAWLNARAGVVGARAGIISFVVAFVIMVAVQDGSLQPAALLFGTGQDAASRLAASLTAIACAVVVLLITRSTARASLAA</sequence>
<dbReference type="EMBL" id="CP119180">
    <property type="protein sequence ID" value="WOB78685.1"/>
    <property type="molecule type" value="Genomic_DNA"/>
</dbReference>
<evidence type="ECO:0000313" key="1">
    <source>
        <dbReference type="EMBL" id="WOB78685.1"/>
    </source>
</evidence>
<reference evidence="1" key="1">
    <citation type="submission" date="2023-03" db="EMBL/GenBank/DDBJ databases">
        <title>Genome sequence of Brevundimonas nasdae SJTX8.</title>
        <authorList>
            <person name="Liang R."/>
        </authorList>
    </citation>
    <scope>NUCLEOTIDE SEQUENCE</scope>
    <source>
        <strain evidence="1">X8</strain>
    </source>
</reference>
<evidence type="ECO:0000313" key="2">
    <source>
        <dbReference type="Proteomes" id="UP001302493"/>
    </source>
</evidence>
<keyword evidence="2" id="KW-1185">Reference proteome</keyword>
<proteinExistence type="predicted"/>
<name>A0ACD4VKX7_9CAUL</name>
<gene>
    <name evidence="1" type="ORF">PZA08_00575</name>
</gene>
<dbReference type="Proteomes" id="UP001302493">
    <property type="component" value="Chromosome"/>
</dbReference>